<dbReference type="Proteomes" id="UP000078084">
    <property type="component" value="Unassembled WGS sequence"/>
</dbReference>
<comment type="caution">
    <text evidence="1">The sequence shown here is derived from an EMBL/GenBank/DDBJ whole genome shotgun (WGS) entry which is preliminary data.</text>
</comment>
<proteinExistence type="predicted"/>
<reference evidence="1 2" key="1">
    <citation type="submission" date="2015-04" db="EMBL/GenBank/DDBJ databases">
        <title>Genome sequence of Kerstersia gyiorum CG1.</title>
        <authorList>
            <person name="Greninger A.L."/>
            <person name="Kozyreva V."/>
            <person name="Chaturvedi V."/>
        </authorList>
    </citation>
    <scope>NUCLEOTIDE SEQUENCE [LARGE SCALE GENOMIC DNA]</scope>
    <source>
        <strain evidence="1 2">CG1</strain>
    </source>
</reference>
<dbReference type="EMBL" id="LBNE01000003">
    <property type="protein sequence ID" value="KKO72141.1"/>
    <property type="molecule type" value="Genomic_DNA"/>
</dbReference>
<organism evidence="1 2">
    <name type="scientific">Kerstersia gyiorum</name>
    <dbReference type="NCBI Taxonomy" id="206506"/>
    <lineage>
        <taxon>Bacteria</taxon>
        <taxon>Pseudomonadati</taxon>
        <taxon>Pseudomonadota</taxon>
        <taxon>Betaproteobacteria</taxon>
        <taxon>Burkholderiales</taxon>
        <taxon>Alcaligenaceae</taxon>
        <taxon>Kerstersia</taxon>
    </lineage>
</organism>
<evidence type="ECO:0000313" key="2">
    <source>
        <dbReference type="Proteomes" id="UP000078084"/>
    </source>
</evidence>
<gene>
    <name evidence="1" type="ORF">AAV32_07350</name>
</gene>
<protein>
    <submittedName>
        <fullName evidence="1">Uncharacterized protein</fullName>
    </submittedName>
</protein>
<dbReference type="AlphaFoldDB" id="A0A171KTC4"/>
<name>A0A171KTC4_9BURK</name>
<evidence type="ECO:0000313" key="1">
    <source>
        <dbReference type="EMBL" id="KKO72141.1"/>
    </source>
</evidence>
<sequence length="71" mass="8203">MQFEGDNSNTFDGCHAFLKKHLPFRRSAAWQLATGNWQLATGNWQLATARMMTDWPDVRSQRRDFSDSTVP</sequence>
<keyword evidence="2" id="KW-1185">Reference proteome</keyword>
<accession>A0A171KTC4</accession>
<dbReference type="STRING" id="206506.AAV32_07350"/>